<keyword evidence="2 9" id="KW-0813">Transport</keyword>
<dbReference type="GO" id="GO:0055085">
    <property type="term" value="P:transmembrane transport"/>
    <property type="evidence" value="ECO:0007669"/>
    <property type="project" value="InterPro"/>
</dbReference>
<feature type="transmembrane region" description="Helical" evidence="9">
    <location>
        <begin position="52"/>
        <end position="77"/>
    </location>
</feature>
<reference evidence="11" key="1">
    <citation type="journal article" date="2021" name="Genes Genomics">
        <title>Comparative genomic analysis of Mycoplasma anatis strains.</title>
        <authorList>
            <person name="Zhou Q."/>
            <person name="Mai K."/>
            <person name="Yang D."/>
            <person name="Liu J."/>
            <person name="Yan Z."/>
            <person name="Luo C."/>
            <person name="Tan Y."/>
            <person name="Cao S."/>
            <person name="Zhou Q."/>
            <person name="Chen L."/>
            <person name="Chen F."/>
        </authorList>
    </citation>
    <scope>NUCLEOTIDE SEQUENCE</scope>
    <source>
        <strain evidence="11">DP07</strain>
    </source>
</reference>
<feature type="transmembrane region" description="Helical" evidence="9">
    <location>
        <begin position="434"/>
        <end position="458"/>
    </location>
</feature>
<gene>
    <name evidence="11" type="ORF">MADP07_00635</name>
</gene>
<dbReference type="CDD" id="cd06261">
    <property type="entry name" value="TM_PBP2"/>
    <property type="match status" value="1"/>
</dbReference>
<protein>
    <submittedName>
        <fullName evidence="11">ABC transporter permease</fullName>
    </submittedName>
</protein>
<comment type="subcellular location">
    <subcellularLocation>
        <location evidence="1 9">Cell membrane</location>
        <topology evidence="1 9">Multi-pass membrane protein</topology>
    </subcellularLocation>
</comment>
<dbReference type="RefSeq" id="WP_218674802.1">
    <property type="nucleotide sequence ID" value="NZ_CP054878.1"/>
</dbReference>
<comment type="caution">
    <text evidence="11">The sequence shown here is derived from an EMBL/GenBank/DDBJ whole genome shotgun (WGS) entry which is preliminary data.</text>
</comment>
<organism evidence="11 12">
    <name type="scientific">Mycoplasmopsis anatis</name>
    <dbReference type="NCBI Taxonomy" id="171279"/>
    <lineage>
        <taxon>Bacteria</taxon>
        <taxon>Bacillati</taxon>
        <taxon>Mycoplasmatota</taxon>
        <taxon>Mycoplasmoidales</taxon>
        <taxon>Metamycoplasmataceae</taxon>
        <taxon>Mycoplasmopsis</taxon>
    </lineage>
</organism>
<evidence type="ECO:0000313" key="12">
    <source>
        <dbReference type="Proteomes" id="UP000746160"/>
    </source>
</evidence>
<keyword evidence="3 9" id="KW-0812">Transmembrane</keyword>
<dbReference type="GO" id="GO:0015833">
    <property type="term" value="P:peptide transport"/>
    <property type="evidence" value="ECO:0007669"/>
    <property type="project" value="UniProtKB-KW"/>
</dbReference>
<dbReference type="PANTHER" id="PTHR43386">
    <property type="entry name" value="OLIGOPEPTIDE TRANSPORT SYSTEM PERMEASE PROTEIN APPC"/>
    <property type="match status" value="1"/>
</dbReference>
<evidence type="ECO:0000256" key="9">
    <source>
        <dbReference type="RuleBase" id="RU363032"/>
    </source>
</evidence>
<dbReference type="EMBL" id="JABZFG010000011">
    <property type="protein sequence ID" value="MBW0602896.1"/>
    <property type="molecule type" value="Genomic_DNA"/>
</dbReference>
<evidence type="ECO:0000256" key="1">
    <source>
        <dbReference type="ARBA" id="ARBA00004651"/>
    </source>
</evidence>
<evidence type="ECO:0000256" key="8">
    <source>
        <dbReference type="ARBA" id="ARBA00024202"/>
    </source>
</evidence>
<proteinExistence type="inferred from homology"/>
<evidence type="ECO:0000313" key="11">
    <source>
        <dbReference type="EMBL" id="MBW0602896.1"/>
    </source>
</evidence>
<evidence type="ECO:0000256" key="7">
    <source>
        <dbReference type="ARBA" id="ARBA00023136"/>
    </source>
</evidence>
<keyword evidence="6 9" id="KW-1133">Transmembrane helix</keyword>
<keyword evidence="5" id="KW-0653">Protein transport</keyword>
<evidence type="ECO:0000256" key="4">
    <source>
        <dbReference type="ARBA" id="ARBA00022856"/>
    </source>
</evidence>
<dbReference type="InterPro" id="IPR000515">
    <property type="entry name" value="MetI-like"/>
</dbReference>
<dbReference type="GO" id="GO:0005886">
    <property type="term" value="C:plasma membrane"/>
    <property type="evidence" value="ECO:0007669"/>
    <property type="project" value="UniProtKB-SubCell"/>
</dbReference>
<feature type="transmembrane region" description="Helical" evidence="9">
    <location>
        <begin position="272"/>
        <end position="296"/>
    </location>
</feature>
<evidence type="ECO:0000256" key="5">
    <source>
        <dbReference type="ARBA" id="ARBA00022927"/>
    </source>
</evidence>
<evidence type="ECO:0000256" key="3">
    <source>
        <dbReference type="ARBA" id="ARBA00022692"/>
    </source>
</evidence>
<dbReference type="Proteomes" id="UP000746160">
    <property type="component" value="Unassembled WGS sequence"/>
</dbReference>
<feature type="domain" description="ABC transmembrane type-1" evidence="10">
    <location>
        <begin position="266"/>
        <end position="455"/>
    </location>
</feature>
<keyword evidence="7 9" id="KW-0472">Membrane</keyword>
<sequence>MNANEFNEKYKLNPLLTKSLVKHNNSSDLGNNIAGKPKKLINEIIKRFSTNWLAVSLLILFVAILLISIIVNATSIFPENSSIAKNLVISIVDENGKVIKTLTGTPQVKNLSPSIYSWDAQYITIERSDLTLEKWRQLLNYLSDPKQPGFKQLLDILGQKLAYTDTSKQLSSNLLQIMGPANSPILKFYETKGSTTFLINPNAYAAFDSLLIAVKDQSNLLATMNNDQIIDWMSKTLQANNNFKINTILGTDNVGVDIWTSSWIGTWKAIRLAIIVATIQTFIGVAIGSYLGFHAGSLIDTIIMRLIEIFSAPPSLIWLLTFVSVFGTSDIVLGFSLIFTGWTGSVGGARMYIITVKDEEYITASKSIGAKKARLIYTHALPAIIGKIATSFVSAIPSIILSVSSLAFLGFFQGNEANLGSILSNAVAKVGENIWVLLLPSLILLGISVSLYFIALGVHDALDPKVIKGKN</sequence>
<feature type="transmembrane region" description="Helical" evidence="9">
    <location>
        <begin position="392"/>
        <end position="414"/>
    </location>
</feature>
<accession>A0A9Q3QDP0</accession>
<dbReference type="PANTHER" id="PTHR43386:SF24">
    <property type="entry name" value="OLIGOPEPTIDE TRANSPORT SYSTEM PERMEASE PROTEIN AMID"/>
    <property type="match status" value="1"/>
</dbReference>
<keyword evidence="4" id="KW-0571">Peptide transport</keyword>
<comment type="similarity">
    <text evidence="8">Belongs to the binding-protein-dependent transport system permease family. OppBC subfamily.</text>
</comment>
<dbReference type="PROSITE" id="PS50928">
    <property type="entry name" value="ABC_TM1"/>
    <property type="match status" value="1"/>
</dbReference>
<evidence type="ECO:0000256" key="6">
    <source>
        <dbReference type="ARBA" id="ARBA00022989"/>
    </source>
</evidence>
<dbReference type="AlphaFoldDB" id="A0A9Q3QDP0"/>
<dbReference type="InterPro" id="IPR050366">
    <property type="entry name" value="BP-dependent_transpt_permease"/>
</dbReference>
<dbReference type="Pfam" id="PF00528">
    <property type="entry name" value="BPD_transp_1"/>
    <property type="match status" value="1"/>
</dbReference>
<evidence type="ECO:0000259" key="10">
    <source>
        <dbReference type="PROSITE" id="PS50928"/>
    </source>
</evidence>
<dbReference type="GO" id="GO:0015031">
    <property type="term" value="P:protein transport"/>
    <property type="evidence" value="ECO:0007669"/>
    <property type="project" value="UniProtKB-KW"/>
</dbReference>
<feature type="transmembrane region" description="Helical" evidence="9">
    <location>
        <begin position="316"/>
        <end position="342"/>
    </location>
</feature>
<name>A0A9Q3QDP0_9BACT</name>
<evidence type="ECO:0000256" key="2">
    <source>
        <dbReference type="ARBA" id="ARBA00022448"/>
    </source>
</evidence>